<keyword evidence="6" id="KW-1185">Reference proteome</keyword>
<dbReference type="OMA" id="MRMMNGD"/>
<sequence length="547" mass="61312">MTKVKKENTEYKVKKKKHVMRGRNPRNILREGTSSSPAKPHGNPLSLSRFPPPALSAAGNCTTAGSTMDIASEAAARRAARASCFFEVGRREIGSYTPRASSRRISGSESLMMRMHQYGKLRGHDGCVNTVSFNPAGNLLVSGSDDMDIILWDWLAKSKRLVYPSGHQENVFHARVMPFTDDNTIVTVAADGQVRVGQLKEGDEVTTKQIGAHDDRVHRLAIEPGSPCIFYTCGEDGLVQHFDLRNDSPTKLFTCYSFSNSRRRVRLNTIATDPWNPNYLSIGGSDEYVRLYDMRRIQLGASSNMNQPLDTFCPKHLIMTGKVHITGIAYSYAREILVSYNDEHVYLFQNNIGLGPNPESAQAEFLDRLDQPQVYKGHRNFRTVKGVSFFGPNDEYVLSGSDCGNVFVWRKKGGELLRMMHGDKSVVNCIEPHPHFPFLATSGIDKTVKIWTPAANKVTSLPKNAKQIIASNERGRQIDASRPELTLSSDLIMHVLRLQRRRSDLYREHEPADADLPSDDDESFFIGFDDANRNQRSNSDPRECIVT</sequence>
<evidence type="ECO:0000256" key="3">
    <source>
        <dbReference type="PROSITE-ProRule" id="PRU00221"/>
    </source>
</evidence>
<evidence type="ECO:0000313" key="6">
    <source>
        <dbReference type="Proteomes" id="UP000006038"/>
    </source>
</evidence>
<dbReference type="InterPro" id="IPR036322">
    <property type="entry name" value="WD40_repeat_dom_sf"/>
</dbReference>
<dbReference type="SUPFAM" id="SSF50978">
    <property type="entry name" value="WD40 repeat-like"/>
    <property type="match status" value="1"/>
</dbReference>
<dbReference type="Gene3D" id="2.130.10.10">
    <property type="entry name" value="YVTN repeat-like/Quinoprotein amine dehydrogenase"/>
    <property type="match status" value="1"/>
</dbReference>
<dbReference type="Gramene" id="OB03G23240.1">
    <property type="protein sequence ID" value="OB03G23240.1"/>
    <property type="gene ID" value="OB03G23240"/>
</dbReference>
<dbReference type="PANTHER" id="PTHR15574:SF65">
    <property type="entry name" value="TRANSDUCIN_WD40 REPEAT-LIKE SUPERFAMILY PROTEIN"/>
    <property type="match status" value="1"/>
</dbReference>
<dbReference type="SMART" id="SM00320">
    <property type="entry name" value="WD40"/>
    <property type="match status" value="7"/>
</dbReference>
<feature type="repeat" description="WD" evidence="3">
    <location>
        <begin position="420"/>
        <end position="451"/>
    </location>
</feature>
<dbReference type="EnsemblPlants" id="OB03G23240.1">
    <property type="protein sequence ID" value="OB03G23240.1"/>
    <property type="gene ID" value="OB03G23240"/>
</dbReference>
<feature type="compositionally biased region" description="Basic and acidic residues" evidence="4">
    <location>
        <begin position="1"/>
        <end position="12"/>
    </location>
</feature>
<dbReference type="PROSITE" id="PS50294">
    <property type="entry name" value="WD_REPEATS_REGION"/>
    <property type="match status" value="1"/>
</dbReference>
<feature type="repeat" description="WD" evidence="3">
    <location>
        <begin position="121"/>
        <end position="153"/>
    </location>
</feature>
<evidence type="ECO:0000256" key="2">
    <source>
        <dbReference type="ARBA" id="ARBA00022737"/>
    </source>
</evidence>
<keyword evidence="2" id="KW-0677">Repeat</keyword>
<dbReference type="InterPro" id="IPR015943">
    <property type="entry name" value="WD40/YVTN_repeat-like_dom_sf"/>
</dbReference>
<dbReference type="HOGENOM" id="CLU_012381_5_0_1"/>
<name>J3LMP8_ORYBR</name>
<reference evidence="5" key="2">
    <citation type="submission" date="2013-04" db="UniProtKB">
        <authorList>
            <consortium name="EnsemblPlants"/>
        </authorList>
    </citation>
    <scope>IDENTIFICATION</scope>
</reference>
<keyword evidence="1 3" id="KW-0853">WD repeat</keyword>
<feature type="region of interest" description="Disordered" evidence="4">
    <location>
        <begin position="1"/>
        <end position="48"/>
    </location>
</feature>
<dbReference type="InterPro" id="IPR001680">
    <property type="entry name" value="WD40_rpt"/>
</dbReference>
<dbReference type="Proteomes" id="UP000006038">
    <property type="component" value="Chromosome 3"/>
</dbReference>
<feature type="compositionally biased region" description="Basic residues" evidence="4">
    <location>
        <begin position="13"/>
        <end position="24"/>
    </location>
</feature>
<evidence type="ECO:0000256" key="4">
    <source>
        <dbReference type="SAM" id="MobiDB-lite"/>
    </source>
</evidence>
<evidence type="ECO:0000256" key="1">
    <source>
        <dbReference type="ARBA" id="ARBA00022574"/>
    </source>
</evidence>
<dbReference type="AlphaFoldDB" id="J3LMP8"/>
<protein>
    <submittedName>
        <fullName evidence="5">Uncharacterized protein</fullName>
    </submittedName>
</protein>
<dbReference type="STRING" id="4533.J3LMP8"/>
<gene>
    <name evidence="5" type="primary">LOC102713812</name>
</gene>
<dbReference type="PANTHER" id="PTHR15574">
    <property type="entry name" value="WD REPEAT DOMAIN-CONTAINING FAMILY"/>
    <property type="match status" value="1"/>
</dbReference>
<dbReference type="Pfam" id="PF00400">
    <property type="entry name" value="WD40"/>
    <property type="match status" value="3"/>
</dbReference>
<organism evidence="5">
    <name type="scientific">Oryza brachyantha</name>
    <name type="common">malo sina</name>
    <dbReference type="NCBI Taxonomy" id="4533"/>
    <lineage>
        <taxon>Eukaryota</taxon>
        <taxon>Viridiplantae</taxon>
        <taxon>Streptophyta</taxon>
        <taxon>Embryophyta</taxon>
        <taxon>Tracheophyta</taxon>
        <taxon>Spermatophyta</taxon>
        <taxon>Magnoliopsida</taxon>
        <taxon>Liliopsida</taxon>
        <taxon>Poales</taxon>
        <taxon>Poaceae</taxon>
        <taxon>BOP clade</taxon>
        <taxon>Oryzoideae</taxon>
        <taxon>Oryzeae</taxon>
        <taxon>Oryzinae</taxon>
        <taxon>Oryza</taxon>
    </lineage>
</organism>
<evidence type="ECO:0000313" key="5">
    <source>
        <dbReference type="EnsemblPlants" id="OB03G23240.1"/>
    </source>
</evidence>
<dbReference type="PROSITE" id="PS50082">
    <property type="entry name" value="WD_REPEATS_2"/>
    <property type="match status" value="2"/>
</dbReference>
<dbReference type="eggNOG" id="KOG1334">
    <property type="taxonomic scope" value="Eukaryota"/>
</dbReference>
<proteinExistence type="predicted"/>
<dbReference type="GO" id="GO:0005737">
    <property type="term" value="C:cytoplasm"/>
    <property type="evidence" value="ECO:0007669"/>
    <property type="project" value="TreeGrafter"/>
</dbReference>
<reference evidence="5" key="1">
    <citation type="journal article" date="2013" name="Nat. Commun.">
        <title>Whole-genome sequencing of Oryza brachyantha reveals mechanisms underlying Oryza genome evolution.</title>
        <authorList>
            <person name="Chen J."/>
            <person name="Huang Q."/>
            <person name="Gao D."/>
            <person name="Wang J."/>
            <person name="Lang Y."/>
            <person name="Liu T."/>
            <person name="Li B."/>
            <person name="Bai Z."/>
            <person name="Luis Goicoechea J."/>
            <person name="Liang C."/>
            <person name="Chen C."/>
            <person name="Zhang W."/>
            <person name="Sun S."/>
            <person name="Liao Y."/>
            <person name="Zhang X."/>
            <person name="Yang L."/>
            <person name="Song C."/>
            <person name="Wang M."/>
            <person name="Shi J."/>
            <person name="Liu G."/>
            <person name="Liu J."/>
            <person name="Zhou H."/>
            <person name="Zhou W."/>
            <person name="Yu Q."/>
            <person name="An N."/>
            <person name="Chen Y."/>
            <person name="Cai Q."/>
            <person name="Wang B."/>
            <person name="Liu B."/>
            <person name="Min J."/>
            <person name="Huang Y."/>
            <person name="Wu H."/>
            <person name="Li Z."/>
            <person name="Zhang Y."/>
            <person name="Yin Y."/>
            <person name="Song W."/>
            <person name="Jiang J."/>
            <person name="Jackson S.A."/>
            <person name="Wing R.A."/>
            <person name="Wang J."/>
            <person name="Chen M."/>
        </authorList>
    </citation>
    <scope>NUCLEOTIDE SEQUENCE [LARGE SCALE GENOMIC DNA]</scope>
    <source>
        <strain evidence="5">cv. IRGC 101232</strain>
    </source>
</reference>
<accession>J3LMP8</accession>
<dbReference type="GO" id="GO:0080008">
    <property type="term" value="C:Cul4-RING E3 ubiquitin ligase complex"/>
    <property type="evidence" value="ECO:0007669"/>
    <property type="project" value="EnsemblPlants"/>
</dbReference>
<dbReference type="InterPro" id="IPR045151">
    <property type="entry name" value="DCAF8"/>
</dbReference>